<dbReference type="GO" id="GO:0008239">
    <property type="term" value="F:dipeptidyl-peptidase activity"/>
    <property type="evidence" value="ECO:0007669"/>
    <property type="project" value="InterPro"/>
</dbReference>
<dbReference type="KEGG" id="vgu:HYG85_09555"/>
<feature type="signal peptide" evidence="2">
    <location>
        <begin position="1"/>
        <end position="26"/>
    </location>
</feature>
<dbReference type="InterPro" id="IPR015251">
    <property type="entry name" value="PepX_N_dom"/>
</dbReference>
<organism evidence="4 5">
    <name type="scientific">Vallitalea guaymasensis</name>
    <dbReference type="NCBI Taxonomy" id="1185412"/>
    <lineage>
        <taxon>Bacteria</taxon>
        <taxon>Bacillati</taxon>
        <taxon>Bacillota</taxon>
        <taxon>Clostridia</taxon>
        <taxon>Lachnospirales</taxon>
        <taxon>Vallitaleaceae</taxon>
        <taxon>Vallitalea</taxon>
    </lineage>
</organism>
<gene>
    <name evidence="4" type="ORF">HYG85_09555</name>
</gene>
<evidence type="ECO:0000313" key="5">
    <source>
        <dbReference type="Proteomes" id="UP000677305"/>
    </source>
</evidence>
<evidence type="ECO:0000256" key="2">
    <source>
        <dbReference type="SAM" id="SignalP"/>
    </source>
</evidence>
<evidence type="ECO:0000259" key="3">
    <source>
        <dbReference type="Pfam" id="PF09168"/>
    </source>
</evidence>
<evidence type="ECO:0000256" key="1">
    <source>
        <dbReference type="ARBA" id="ARBA00022729"/>
    </source>
</evidence>
<sequence>MKNLKKVFALVLSLAMIVSTFTVSFAAEDTKTDADICEALELIKGDGDGVTEEYLGTESPRWKLALMSLRLRGLEDEALAFEGTETFADAEEMTWVAGRAALAYLKANPELGWLGRGEEFDPNGMMTVQEYYKVMLGTLGYTQGEDFEWEDVMTFAEEKNLVAAADAEKLTMADVAAVTVETLKAETKDGAKLIQVLVEDGAITDVEVAKELGYEEPVIANLVIKSAQAMNASYVKLTLKEDTEVVPGVEAFSIVDEKDNALDIEDVVLYGAKDVRIKTAVHTKNLKYTITYGDKSFDYVGLAADTTAPKVTATAVAKGYKTADISFDDVMDKATAEVAANYTIKDRNNNVLAVENAELTADSTVRLTTAEQKAGELYTITVSNVYNLEGLAVGTSDNVARFGGVSKLAAAKVTQTAIAKSNTKVQVLFDQELDKDTAEDISNYTIKDRSGNALVVLEAKVVTKDEDATNYNKSVYLTTAEQKAGELYTITVANVNNIDGVVVDSSNKEAKFGGMAKDTTAPKVEQTAVAKSNSTVEVIFKEEMDATTANDVANYTIKDRDGKAFTVLAAELQKGNKIVRLTTEAQKAGMLYTITITNVKDISGNTIDSSYDEAKFGGLALDTAAPKVVSSYAKIEDGVTYVYVDFDKNVDAETATVFANYKFDNDLGYGLSAEVQTDGSIVKVKTNDQGFNTMYKVTVTGVKSADGVVIGSDNTASFAGVGADVKPEVSYAVATNIRTVEIYLNTTVADSAIQPSDFTIAKNTNSSSTVAVNSVVQDKKAKKLTLYLGTDLVSGTLYDVEISTASNNFTNERGTAQTDAKKAKTQFAGVTTSAAFKVDYIMPIDNKTIDIYFNGVLADQANQIVTAANVRITGGTGSESFNASAGTAPAGTPSLRVLPNNKSVLRLTLDSDTLVAGRVYQLWFKDNAPKNAGNVAMALVDASNNIVKSQFAGSSVAQGKPSIDYIMPKDDMTLTVKFKTPVTNFVGTESSTKLSTTTTGDNFSTATAVQLIEEVSSADGSEYTVYLNKAMKQGVVYTLTIANATANVSNAQGAQDNDITATVAGTNASHAKPAIATASVSNDRKVVTVTMNQDIASLTTTTPVADLSATAELTTAQLAELFDIVGIFEDGSTSANIVQLTSGDSEVVDVKTIKFELSKALKTATTFKVRSKDNKFVDKTTTASKVSSEVKDSDYIQVSVPNVDTAVATPGAGLTANVVGVKATKTFDSNGITVTAKNTGTAGNNIQVVFEANTTDDLEVSEANNIVTIKLAKDTSSKNTGTLIAGLSYTLVDVVAAGTGNTELGIASAANLENGVDAVLGSIVLTFNEQMNTANDTLAELGLVIKSNTDATRTLSGTTISWNSTGTVLTIGLDTIASSVVSTDKITTLNVNDLNGNALVVPAGGIVLP</sequence>
<feature type="chain" id="PRO_5035288140" description="X-Prolyl dipeptidyl aminopeptidase PepX N-terminal domain-containing protein" evidence="2">
    <location>
        <begin position="27"/>
        <end position="1409"/>
    </location>
</feature>
<dbReference type="InterPro" id="IPR014755">
    <property type="entry name" value="Cu-Rt/internalin_Ig-like"/>
</dbReference>
<dbReference type="EMBL" id="CP058561">
    <property type="protein sequence ID" value="QUH29156.1"/>
    <property type="molecule type" value="Genomic_DNA"/>
</dbReference>
<keyword evidence="1 2" id="KW-0732">Signal</keyword>
<feature type="domain" description="X-Prolyl dipeptidyl aminopeptidase PepX N-terminal" evidence="3">
    <location>
        <begin position="125"/>
        <end position="201"/>
    </location>
</feature>
<reference evidence="4 5" key="1">
    <citation type="submission" date="2020-07" db="EMBL/GenBank/DDBJ databases">
        <title>Vallitalea guaymasensis genome.</title>
        <authorList>
            <person name="Postec A."/>
        </authorList>
    </citation>
    <scope>NUCLEOTIDE SEQUENCE [LARGE SCALE GENOMIC DNA]</scope>
    <source>
        <strain evidence="4 5">Ra1766G1</strain>
    </source>
</reference>
<name>A0A8J8SC80_9FIRM</name>
<proteinExistence type="predicted"/>
<dbReference type="SUPFAM" id="SSF81761">
    <property type="entry name" value="X-Prolyl dipeptidyl aminopeptidase PepX, N-terminal domain"/>
    <property type="match status" value="1"/>
</dbReference>
<dbReference type="Proteomes" id="UP000677305">
    <property type="component" value="Chromosome"/>
</dbReference>
<protein>
    <recommendedName>
        <fullName evidence="3">X-Prolyl dipeptidyl aminopeptidase PepX N-terminal domain-containing protein</fullName>
    </recommendedName>
</protein>
<dbReference type="InterPro" id="IPR036313">
    <property type="entry name" value="PepX_N_dom_sf"/>
</dbReference>
<dbReference type="RefSeq" id="WP_212693283.1">
    <property type="nucleotide sequence ID" value="NZ_CP058561.1"/>
</dbReference>
<evidence type="ECO:0000313" key="4">
    <source>
        <dbReference type="EMBL" id="QUH29156.1"/>
    </source>
</evidence>
<dbReference type="GO" id="GO:0006508">
    <property type="term" value="P:proteolysis"/>
    <property type="evidence" value="ECO:0007669"/>
    <property type="project" value="InterPro"/>
</dbReference>
<dbReference type="Pfam" id="PF09168">
    <property type="entry name" value="PepX_N"/>
    <property type="match status" value="1"/>
</dbReference>
<accession>A0A8J8SC80</accession>
<keyword evidence="5" id="KW-1185">Reference proteome</keyword>
<dbReference type="Gene3D" id="2.60.40.1220">
    <property type="match status" value="4"/>
</dbReference>